<feature type="domain" description="Pyrrolo-quinoline quinone repeat" evidence="2">
    <location>
        <begin position="330"/>
        <end position="401"/>
    </location>
</feature>
<protein>
    <recommendedName>
        <fullName evidence="2">Pyrrolo-quinoline quinone repeat domain-containing protein</fullName>
    </recommendedName>
</protein>
<accession>A0A9W6RHY1</accession>
<dbReference type="RefSeq" id="WP_285623806.1">
    <property type="nucleotide sequence ID" value="NZ_BSTJ01000005.1"/>
</dbReference>
<keyword evidence="1" id="KW-0472">Membrane</keyword>
<dbReference type="InterPro" id="IPR002372">
    <property type="entry name" value="PQQ_rpt_dom"/>
</dbReference>
<evidence type="ECO:0000256" key="1">
    <source>
        <dbReference type="SAM" id="Phobius"/>
    </source>
</evidence>
<dbReference type="SMART" id="SM00564">
    <property type="entry name" value="PQQ"/>
    <property type="match status" value="4"/>
</dbReference>
<dbReference type="SUPFAM" id="SSF50998">
    <property type="entry name" value="Quinoprotein alcohol dehydrogenase-like"/>
    <property type="match status" value="1"/>
</dbReference>
<reference evidence="3" key="1">
    <citation type="submission" date="2023-03" db="EMBL/GenBank/DDBJ databases">
        <title>Actinoallomurus iriomotensis NBRC 103681.</title>
        <authorList>
            <person name="Ichikawa N."/>
            <person name="Sato H."/>
            <person name="Tonouchi N."/>
        </authorList>
    </citation>
    <scope>NUCLEOTIDE SEQUENCE</scope>
    <source>
        <strain evidence="3">NBRC 103681</strain>
    </source>
</reference>
<dbReference type="InterPro" id="IPR011047">
    <property type="entry name" value="Quinoprotein_ADH-like_sf"/>
</dbReference>
<dbReference type="Pfam" id="PF13360">
    <property type="entry name" value="PQQ_2"/>
    <property type="match status" value="3"/>
</dbReference>
<gene>
    <name evidence="3" type="ORF">Airi01_043150</name>
</gene>
<dbReference type="Gene3D" id="2.130.10.10">
    <property type="entry name" value="YVTN repeat-like/Quinoprotein amine dehydrogenase"/>
    <property type="match status" value="2"/>
</dbReference>
<sequence>MTDDSEPRPRPSSTTPRVETVMSWTVDEPAVRRGPWWRLGVVVAALIAVVLAFWGAPRLWAVFADGMRGPYGRFPQPVAAQPPVRSARPVASVPRSTVIYGGLAIMPARDGVRAVDIVTGRVYWRYPKGKGVPVGGVDRSAGDVFLESTSGELVRVDIRSGRIRWSRKMPGIGDDRSIVPDAEAATLAFIGSDGMAGISRTTGKVRWTTKWPGTCPYDSDFSHVTVVPGTLAIACNDYGSRNNAVVGFDPATGATRWVLRVSQLSAGASRPSDMVDTLGLVGGRLAVANDDTTSLLDPATGRVMAERRWKDQPVAFAGGLQLNVCMDKKDEAICGYDPVTGAELWRSPSGHIPQLGESLAVADGRVYVVSEVSRNGTAVRELAVFDGRTGRVLGRSPITGEADYVYGPVTDGVIAVGGGFYTDLYAERPDIRSPRRLPS</sequence>
<feature type="domain" description="Pyrrolo-quinoline quinone repeat" evidence="2">
    <location>
        <begin position="108"/>
        <end position="169"/>
    </location>
</feature>
<evidence type="ECO:0000259" key="2">
    <source>
        <dbReference type="Pfam" id="PF13360"/>
    </source>
</evidence>
<dbReference type="AlphaFoldDB" id="A0A9W6RHY1"/>
<dbReference type="PANTHER" id="PTHR34512:SF30">
    <property type="entry name" value="OUTER MEMBRANE PROTEIN ASSEMBLY FACTOR BAMB"/>
    <property type="match status" value="1"/>
</dbReference>
<feature type="domain" description="Pyrrolo-quinoline quinone repeat" evidence="2">
    <location>
        <begin position="197"/>
        <end position="306"/>
    </location>
</feature>
<dbReference type="PANTHER" id="PTHR34512">
    <property type="entry name" value="CELL SURFACE PROTEIN"/>
    <property type="match status" value="1"/>
</dbReference>
<keyword evidence="1" id="KW-1133">Transmembrane helix</keyword>
<keyword evidence="1" id="KW-0812">Transmembrane</keyword>
<name>A0A9W6RHY1_9ACTN</name>
<dbReference type="EMBL" id="BSTJ01000005">
    <property type="protein sequence ID" value="GLY76048.1"/>
    <property type="molecule type" value="Genomic_DNA"/>
</dbReference>
<feature type="transmembrane region" description="Helical" evidence="1">
    <location>
        <begin position="36"/>
        <end position="56"/>
    </location>
</feature>
<proteinExistence type="predicted"/>
<dbReference type="InterPro" id="IPR015943">
    <property type="entry name" value="WD40/YVTN_repeat-like_dom_sf"/>
</dbReference>
<evidence type="ECO:0000313" key="3">
    <source>
        <dbReference type="EMBL" id="GLY76048.1"/>
    </source>
</evidence>
<evidence type="ECO:0000313" key="4">
    <source>
        <dbReference type="Proteomes" id="UP001165135"/>
    </source>
</evidence>
<dbReference type="InterPro" id="IPR018391">
    <property type="entry name" value="PQQ_b-propeller_rpt"/>
</dbReference>
<dbReference type="Proteomes" id="UP001165135">
    <property type="component" value="Unassembled WGS sequence"/>
</dbReference>
<organism evidence="3 4">
    <name type="scientific">Actinoallomurus iriomotensis</name>
    <dbReference type="NCBI Taxonomy" id="478107"/>
    <lineage>
        <taxon>Bacteria</taxon>
        <taxon>Bacillati</taxon>
        <taxon>Actinomycetota</taxon>
        <taxon>Actinomycetes</taxon>
        <taxon>Streptosporangiales</taxon>
        <taxon>Thermomonosporaceae</taxon>
        <taxon>Actinoallomurus</taxon>
    </lineage>
</organism>
<comment type="caution">
    <text evidence="3">The sequence shown here is derived from an EMBL/GenBank/DDBJ whole genome shotgun (WGS) entry which is preliminary data.</text>
</comment>